<dbReference type="KEGG" id="lct:BI355_1174"/>
<organism evidence="1 2">
    <name type="scientific">Companilactobacillus crustorum</name>
    <dbReference type="NCBI Taxonomy" id="392416"/>
    <lineage>
        <taxon>Bacteria</taxon>
        <taxon>Bacillati</taxon>
        <taxon>Bacillota</taxon>
        <taxon>Bacilli</taxon>
        <taxon>Lactobacillales</taxon>
        <taxon>Lactobacillaceae</taxon>
        <taxon>Companilactobacillus</taxon>
    </lineage>
</organism>
<evidence type="ECO:0000313" key="2">
    <source>
        <dbReference type="Proteomes" id="UP000321618"/>
    </source>
</evidence>
<dbReference type="RefSeq" id="WP_257787245.1">
    <property type="nucleotide sequence ID" value="NZ_BJZM01000029.1"/>
</dbReference>
<dbReference type="AlphaFoldDB" id="A0AB34AC96"/>
<accession>A0AB34AC96</accession>
<proteinExistence type="predicted"/>
<protein>
    <submittedName>
        <fullName evidence="1">Uncharacterized protein</fullName>
    </submittedName>
</protein>
<sequence>MELFNSVSDDYFEYLMYQELIDLRHEENDLDYPYDSKKFE</sequence>
<evidence type="ECO:0000313" key="1">
    <source>
        <dbReference type="EMBL" id="GEO76933.1"/>
    </source>
</evidence>
<gene>
    <name evidence="1" type="ORF">LCR01_13760</name>
</gene>
<dbReference type="EMBL" id="BJZM01000029">
    <property type="protein sequence ID" value="GEO76933.1"/>
    <property type="molecule type" value="Genomic_DNA"/>
</dbReference>
<reference evidence="1 2" key="1">
    <citation type="submission" date="2019-07" db="EMBL/GenBank/DDBJ databases">
        <title>Whole genome shotgun sequence of Lactobacillus crustorum NBRC 107159.</title>
        <authorList>
            <person name="Hosoyama A."/>
            <person name="Uohara A."/>
            <person name="Ohji S."/>
            <person name="Ichikawa N."/>
        </authorList>
    </citation>
    <scope>NUCLEOTIDE SEQUENCE [LARGE SCALE GENOMIC DNA]</scope>
    <source>
        <strain evidence="1 2">NBRC 107159</strain>
    </source>
</reference>
<name>A0AB34AC96_9LACO</name>
<dbReference type="Proteomes" id="UP000321618">
    <property type="component" value="Unassembled WGS sequence"/>
</dbReference>
<comment type="caution">
    <text evidence="1">The sequence shown here is derived from an EMBL/GenBank/DDBJ whole genome shotgun (WGS) entry which is preliminary data.</text>
</comment>